<dbReference type="FunFam" id="3.40.50.300:FF:001637">
    <property type="entry name" value="replication factor C subunit 2 isoform X2"/>
    <property type="match status" value="1"/>
</dbReference>
<evidence type="ECO:0000256" key="5">
    <source>
        <dbReference type="ARBA" id="ARBA00022840"/>
    </source>
</evidence>
<dbReference type="UniPathway" id="UPA00668"/>
<comment type="function">
    <text evidence="6">Subunit of the replication factor C (RFC) complex which acts during elongation of primed DNA templates by DNA polymerases delta and epsilon, and is necessary for ATP-dependent loading of proliferating cell nuclear antigen (PCNA) onto primed DNA. This subunit binds ATP.</text>
</comment>
<comment type="subunit">
    <text evidence="7">Subunit of the RFC complex, an heteropentameric complex consisting of a large subunit RFC1 and four small subunits RFC2, RFC3, RFC4 and RFC5; the RFC complex interacts with PCNA. Forms an heterotetrameric complex with RFC3, RFC4 and RFC5; this complex has ATPase activity but is not stimulated by PCNA. The heterotetramer of subunits RFC2, RFC3, RFC4 and RFC5 interacts with RAD17. RFC2 also interacts with PRKAR1A; the complex may be involved in cell survival. Interacts with DDX11.</text>
</comment>
<comment type="pathway">
    <text evidence="1">Porphyrin-containing compound metabolism; chlorophyll biosynthesis.</text>
</comment>
<evidence type="ECO:0000256" key="4">
    <source>
        <dbReference type="ARBA" id="ARBA00022741"/>
    </source>
</evidence>
<dbReference type="GO" id="GO:0005663">
    <property type="term" value="C:DNA replication factor C complex"/>
    <property type="evidence" value="ECO:0007669"/>
    <property type="project" value="TreeGrafter"/>
</dbReference>
<evidence type="ECO:0000259" key="9">
    <source>
        <dbReference type="Pfam" id="PF01078"/>
    </source>
</evidence>
<evidence type="ECO:0000256" key="3">
    <source>
        <dbReference type="ARBA" id="ARBA00022705"/>
    </source>
</evidence>
<dbReference type="PANTHER" id="PTHR11669">
    <property type="entry name" value="REPLICATION FACTOR C / DNA POLYMERASE III GAMMA-TAU SUBUNIT"/>
    <property type="match status" value="1"/>
</dbReference>
<dbReference type="FunFam" id="1.10.8.60:FF:000012">
    <property type="entry name" value="Replication factor C subunit 4"/>
    <property type="match status" value="1"/>
</dbReference>
<dbReference type="GO" id="GO:0005524">
    <property type="term" value="F:ATP binding"/>
    <property type="evidence" value="ECO:0007669"/>
    <property type="project" value="UniProtKB-KW"/>
</dbReference>
<dbReference type="InterPro" id="IPR047854">
    <property type="entry name" value="RFC_lid"/>
</dbReference>
<reference evidence="11 12" key="1">
    <citation type="journal article" date="2020" name="Nature">
        <title>Six reference-quality genomes reveal evolution of bat adaptations.</title>
        <authorList>
            <person name="Jebb D."/>
            <person name="Huang Z."/>
            <person name="Pippel M."/>
            <person name="Hughes G.M."/>
            <person name="Lavrichenko K."/>
            <person name="Devanna P."/>
            <person name="Winkler S."/>
            <person name="Jermiin L.S."/>
            <person name="Skirmuntt E.C."/>
            <person name="Katzourakis A."/>
            <person name="Burkitt-Gray L."/>
            <person name="Ray D.A."/>
            <person name="Sullivan K.A.M."/>
            <person name="Roscito J.G."/>
            <person name="Kirilenko B.M."/>
            <person name="Davalos L.M."/>
            <person name="Corthals A.P."/>
            <person name="Power M.L."/>
            <person name="Jones G."/>
            <person name="Ransome R.D."/>
            <person name="Dechmann D.K.N."/>
            <person name="Locatelli A.G."/>
            <person name="Puechmaille S.J."/>
            <person name="Fedrigo O."/>
            <person name="Jarvis E.D."/>
            <person name="Hiller M."/>
            <person name="Vernes S.C."/>
            <person name="Myers E.W."/>
            <person name="Teeling E.C."/>
        </authorList>
    </citation>
    <scope>NUCLEOTIDE SEQUENCE [LARGE SCALE GENOMIC DNA]</scope>
    <source>
        <strain evidence="11">Bat1K_MPI-CBG_1</strain>
    </source>
</reference>
<comment type="similarity">
    <text evidence="2">Belongs to the activator 1 small subunits family.</text>
</comment>
<organism evidence="11 12">
    <name type="scientific">Phyllostomus discolor</name>
    <name type="common">pale spear-nosed bat</name>
    <dbReference type="NCBI Taxonomy" id="89673"/>
    <lineage>
        <taxon>Eukaryota</taxon>
        <taxon>Metazoa</taxon>
        <taxon>Chordata</taxon>
        <taxon>Craniata</taxon>
        <taxon>Vertebrata</taxon>
        <taxon>Euteleostomi</taxon>
        <taxon>Mammalia</taxon>
        <taxon>Eutheria</taxon>
        <taxon>Laurasiatheria</taxon>
        <taxon>Chiroptera</taxon>
        <taxon>Yangochiroptera</taxon>
        <taxon>Phyllostomidae</taxon>
        <taxon>Phyllostominae</taxon>
        <taxon>Phyllostomus</taxon>
    </lineage>
</organism>
<dbReference type="InterPro" id="IPR050238">
    <property type="entry name" value="DNA_Rep/Repair_Clamp_Loader"/>
</dbReference>
<evidence type="ECO:0000259" key="10">
    <source>
        <dbReference type="Pfam" id="PF08542"/>
    </source>
</evidence>
<dbReference type="EMBL" id="JABVXQ010000002">
    <property type="protein sequence ID" value="KAF6126898.1"/>
    <property type="molecule type" value="Genomic_DNA"/>
</dbReference>
<dbReference type="FunFam" id="1.20.272.10:FF:000006">
    <property type="entry name" value="Replication factor C subunit 2"/>
    <property type="match status" value="1"/>
</dbReference>
<evidence type="ECO:0000256" key="1">
    <source>
        <dbReference type="ARBA" id="ARBA00005173"/>
    </source>
</evidence>
<dbReference type="InterPro" id="IPR027417">
    <property type="entry name" value="P-loop_NTPase"/>
</dbReference>
<dbReference type="PANTHER" id="PTHR11669:SF5">
    <property type="entry name" value="REPLICATION FACTOR C SUBUNIT 2"/>
    <property type="match status" value="1"/>
</dbReference>
<dbReference type="Pfam" id="PF08542">
    <property type="entry name" value="Rep_fac_C"/>
    <property type="match status" value="1"/>
</dbReference>
<dbReference type="InterPro" id="IPR013748">
    <property type="entry name" value="Rep_factorC_C"/>
</dbReference>
<gene>
    <name evidence="11" type="ORF">HJG60_016255</name>
</gene>
<dbReference type="SUPFAM" id="SSF52540">
    <property type="entry name" value="P-loop containing nucleoside triphosphate hydrolases"/>
    <property type="match status" value="1"/>
</dbReference>
<dbReference type="CDD" id="cd18140">
    <property type="entry name" value="HLD_clamp_RFC"/>
    <property type="match status" value="1"/>
</dbReference>
<accession>A0A834BCN2</accession>
<dbReference type="Gene3D" id="3.40.50.300">
    <property type="entry name" value="P-loop containing nucleotide triphosphate hydrolases"/>
    <property type="match status" value="2"/>
</dbReference>
<dbReference type="CDD" id="cd00009">
    <property type="entry name" value="AAA"/>
    <property type="match status" value="1"/>
</dbReference>
<protein>
    <submittedName>
        <fullName evidence="11">Replication factor C subunit 2</fullName>
    </submittedName>
</protein>
<keyword evidence="3" id="KW-0235">DNA replication</keyword>
<dbReference type="Gene3D" id="1.10.8.60">
    <property type="match status" value="1"/>
</dbReference>
<dbReference type="GO" id="GO:0006261">
    <property type="term" value="P:DNA-templated DNA replication"/>
    <property type="evidence" value="ECO:0007669"/>
    <property type="project" value="TreeGrafter"/>
</dbReference>
<feature type="region of interest" description="Disordered" evidence="8">
    <location>
        <begin position="1"/>
        <end position="30"/>
    </location>
</feature>
<dbReference type="GO" id="GO:0006281">
    <property type="term" value="P:DNA repair"/>
    <property type="evidence" value="ECO:0007669"/>
    <property type="project" value="TreeGrafter"/>
</dbReference>
<evidence type="ECO:0000256" key="8">
    <source>
        <dbReference type="SAM" id="MobiDB-lite"/>
    </source>
</evidence>
<keyword evidence="4" id="KW-0547">Nucleotide-binding</keyword>
<dbReference type="SUPFAM" id="SSF48019">
    <property type="entry name" value="post-AAA+ oligomerization domain-like"/>
    <property type="match status" value="1"/>
</dbReference>
<feature type="domain" description="Magnesium chelatase ChlI-like catalytic" evidence="9">
    <location>
        <begin position="45"/>
        <end position="116"/>
    </location>
</feature>
<keyword evidence="5" id="KW-0067">ATP-binding</keyword>
<evidence type="ECO:0000256" key="7">
    <source>
        <dbReference type="ARBA" id="ARBA00064114"/>
    </source>
</evidence>
<evidence type="ECO:0000313" key="11">
    <source>
        <dbReference type="EMBL" id="KAF6126898.1"/>
    </source>
</evidence>
<dbReference type="AlphaFoldDB" id="A0A834BCN2"/>
<evidence type="ECO:0000256" key="6">
    <source>
        <dbReference type="ARBA" id="ARBA00053246"/>
    </source>
</evidence>
<name>A0A834BCN2_9CHIR</name>
<dbReference type="InterPro" id="IPR000523">
    <property type="entry name" value="Mg_chelatse_chII-like_cat_dom"/>
</dbReference>
<proteinExistence type="inferred from homology"/>
<evidence type="ECO:0000256" key="2">
    <source>
        <dbReference type="ARBA" id="ARBA00005378"/>
    </source>
</evidence>
<evidence type="ECO:0000313" key="12">
    <source>
        <dbReference type="Proteomes" id="UP000664940"/>
    </source>
</evidence>
<dbReference type="GO" id="GO:0003689">
    <property type="term" value="F:DNA clamp loader activity"/>
    <property type="evidence" value="ECO:0007669"/>
    <property type="project" value="TreeGrafter"/>
</dbReference>
<feature type="compositionally biased region" description="Polar residues" evidence="8">
    <location>
        <begin position="1"/>
        <end position="10"/>
    </location>
</feature>
<dbReference type="GO" id="GO:0003677">
    <property type="term" value="F:DNA binding"/>
    <property type="evidence" value="ECO:0007669"/>
    <property type="project" value="InterPro"/>
</dbReference>
<dbReference type="InterPro" id="IPR008921">
    <property type="entry name" value="DNA_pol3_clamp-load_cplx_C"/>
</dbReference>
<dbReference type="Proteomes" id="UP000664940">
    <property type="component" value="Unassembled WGS sequence"/>
</dbReference>
<sequence>MEVQENSSESADPGSQDPAPAPSRAPGSAGHYELPWVEKYRPVKLNEIVGNEDTVSRLEVFAREGNVPNIIIAGPPGTGKTTSILCLARALLGPALKDAVLELNASNDSMTDGAQQALRRTMEIYSKTTRFALACNASDKIIEPIQSRCAVLRYTKLTDAQILARLLTVIEKEKVQYTDDGLEAIIFTAQGDMRQALNNLQSTFSGFGFINSENVFKVCDEPHPLLVKEMIQHCVNANIDEAYKILAHLWHLGYSPEDIIGNIFRVCKTFQMAEYLKLEFIKEIGYTHMKIAEGVNSLLQMSGLLARLCQKTMAPVAS</sequence>
<dbReference type="Pfam" id="PF01078">
    <property type="entry name" value="Mg_chelatase"/>
    <property type="match status" value="1"/>
</dbReference>
<comment type="caution">
    <text evidence="11">The sequence shown here is derived from an EMBL/GenBank/DDBJ whole genome shotgun (WGS) entry which is preliminary data.</text>
</comment>
<feature type="domain" description="Replication factor C C-terminal" evidence="10">
    <location>
        <begin position="222"/>
        <end position="307"/>
    </location>
</feature>
<dbReference type="Gene3D" id="1.20.272.10">
    <property type="match status" value="1"/>
</dbReference>
<dbReference type="GO" id="GO:0005634">
    <property type="term" value="C:nucleus"/>
    <property type="evidence" value="ECO:0007669"/>
    <property type="project" value="TreeGrafter"/>
</dbReference>